<dbReference type="RefSeq" id="WP_258785249.1">
    <property type="nucleotide sequence ID" value="NZ_JANUGQ010000001.1"/>
</dbReference>
<keyword evidence="2" id="KW-0472">Membrane</keyword>
<name>A0ABT2CB76_9ACTN</name>
<organism evidence="3 4">
    <name type="scientific">Streptomyces pyxinae</name>
    <dbReference type="NCBI Taxonomy" id="2970734"/>
    <lineage>
        <taxon>Bacteria</taxon>
        <taxon>Bacillati</taxon>
        <taxon>Actinomycetota</taxon>
        <taxon>Actinomycetes</taxon>
        <taxon>Kitasatosporales</taxon>
        <taxon>Streptomycetaceae</taxon>
        <taxon>Streptomyces</taxon>
    </lineage>
</organism>
<gene>
    <name evidence="3" type="ORF">NX801_03080</name>
</gene>
<evidence type="ECO:0000313" key="3">
    <source>
        <dbReference type="EMBL" id="MCS0634657.1"/>
    </source>
</evidence>
<evidence type="ECO:0000313" key="4">
    <source>
        <dbReference type="Proteomes" id="UP001431313"/>
    </source>
</evidence>
<dbReference type="EMBL" id="JANUGQ010000001">
    <property type="protein sequence ID" value="MCS0634657.1"/>
    <property type="molecule type" value="Genomic_DNA"/>
</dbReference>
<feature type="transmembrane region" description="Helical" evidence="2">
    <location>
        <begin position="83"/>
        <end position="100"/>
    </location>
</feature>
<dbReference type="InterPro" id="IPR022062">
    <property type="entry name" value="DUF3618"/>
</dbReference>
<reference evidence="3" key="1">
    <citation type="submission" date="2022-08" db="EMBL/GenBank/DDBJ databases">
        <authorList>
            <person name="Somphong A."/>
            <person name="Phongsopitanun W."/>
        </authorList>
    </citation>
    <scope>NUCLEOTIDE SEQUENCE</scope>
    <source>
        <strain evidence="3">LP05-1</strain>
    </source>
</reference>
<evidence type="ECO:0000256" key="2">
    <source>
        <dbReference type="SAM" id="Phobius"/>
    </source>
</evidence>
<keyword evidence="4" id="KW-1185">Reference proteome</keyword>
<sequence>MSDARTPAQIEADIVRRREQLAVTLDEIGVRLHPSTIIGDAKAKVASTVDHTAGRAFVAVNRAVTSAKSRFTDEDGAPRLDRVLPVALLAVGVVGLLVTTGRKTEKSKAAAIRTAGRKRKR</sequence>
<dbReference type="Pfam" id="PF12277">
    <property type="entry name" value="DUF3618"/>
    <property type="match status" value="1"/>
</dbReference>
<protein>
    <submittedName>
        <fullName evidence="3">DUF3618 domain-containing protein</fullName>
    </submittedName>
</protein>
<feature type="region of interest" description="Disordered" evidence="1">
    <location>
        <begin position="102"/>
        <end position="121"/>
    </location>
</feature>
<dbReference type="Proteomes" id="UP001431313">
    <property type="component" value="Unassembled WGS sequence"/>
</dbReference>
<evidence type="ECO:0000256" key="1">
    <source>
        <dbReference type="SAM" id="MobiDB-lite"/>
    </source>
</evidence>
<accession>A0ABT2CB76</accession>
<proteinExistence type="predicted"/>
<keyword evidence="2" id="KW-1133">Transmembrane helix</keyword>
<keyword evidence="2" id="KW-0812">Transmembrane</keyword>
<comment type="caution">
    <text evidence="3">The sequence shown here is derived from an EMBL/GenBank/DDBJ whole genome shotgun (WGS) entry which is preliminary data.</text>
</comment>